<dbReference type="Gene3D" id="3.40.190.10">
    <property type="entry name" value="Periplasmic binding protein-like II"/>
    <property type="match status" value="2"/>
</dbReference>
<dbReference type="Proteomes" id="UP001595636">
    <property type="component" value="Unassembled WGS sequence"/>
</dbReference>
<dbReference type="SUPFAM" id="SSF53850">
    <property type="entry name" value="Periplasmic binding protein-like II"/>
    <property type="match status" value="1"/>
</dbReference>
<evidence type="ECO:0000259" key="3">
    <source>
        <dbReference type="SMART" id="SM00062"/>
    </source>
</evidence>
<sequence length="243" mass="27431">MKKPLLALLLLCTPLSLTAREIVLTATEFPPYTTTTLPQDGVMVALARAAFARRGFELKVDFRPWARALNETQSGRFAGVMALWYSAERASKLYYSLPLFSTTVGFYSRCDRPLEVAQLGALRKLRIGTVRGYKNPDMFDRAGLQGLDANDDLLNLRKLAVGRLDLALMDRELGRYLLQRESELIDAELCWREPAVEVMPLHIGFSKRHPQGGMLLTEFNSGMTELRQSGEYARILRRYGVTP</sequence>
<feature type="chain" id="PRO_5045337373" evidence="2">
    <location>
        <begin position="20"/>
        <end position="243"/>
    </location>
</feature>
<reference evidence="5" key="1">
    <citation type="journal article" date="2019" name="Int. J. Syst. Evol. Microbiol.">
        <title>The Global Catalogue of Microorganisms (GCM) 10K type strain sequencing project: providing services to taxonomists for standard genome sequencing and annotation.</title>
        <authorList>
            <consortium name="The Broad Institute Genomics Platform"/>
            <consortium name="The Broad Institute Genome Sequencing Center for Infectious Disease"/>
            <person name="Wu L."/>
            <person name="Ma J."/>
        </authorList>
    </citation>
    <scope>NUCLEOTIDE SEQUENCE [LARGE SCALE GENOMIC DNA]</scope>
    <source>
        <strain evidence="5">KCTC 42195</strain>
    </source>
</reference>
<accession>A0ABV7TRW1</accession>
<protein>
    <submittedName>
        <fullName evidence="4">Substrate-binding periplasmic protein</fullName>
    </submittedName>
</protein>
<evidence type="ECO:0000256" key="1">
    <source>
        <dbReference type="ARBA" id="ARBA00022729"/>
    </source>
</evidence>
<name>A0ABV7TRW1_9NEIS</name>
<feature type="signal peptide" evidence="2">
    <location>
        <begin position="1"/>
        <end position="19"/>
    </location>
</feature>
<evidence type="ECO:0000256" key="2">
    <source>
        <dbReference type="SAM" id="SignalP"/>
    </source>
</evidence>
<comment type="caution">
    <text evidence="4">The sequence shown here is derived from an EMBL/GenBank/DDBJ whole genome shotgun (WGS) entry which is preliminary data.</text>
</comment>
<dbReference type="PANTHER" id="PTHR35936">
    <property type="entry name" value="MEMBRANE-BOUND LYTIC MUREIN TRANSGLYCOSYLASE F"/>
    <property type="match status" value="1"/>
</dbReference>
<feature type="domain" description="Solute-binding protein family 3/N-terminal" evidence="3">
    <location>
        <begin position="23"/>
        <end position="243"/>
    </location>
</feature>
<dbReference type="EMBL" id="JBHRYH010000011">
    <property type="protein sequence ID" value="MFC3625461.1"/>
    <property type="molecule type" value="Genomic_DNA"/>
</dbReference>
<dbReference type="SMART" id="SM00062">
    <property type="entry name" value="PBPb"/>
    <property type="match status" value="1"/>
</dbReference>
<gene>
    <name evidence="4" type="ORF">ACFOKJ_04780</name>
</gene>
<dbReference type="InterPro" id="IPR001638">
    <property type="entry name" value="Solute-binding_3/MltF_N"/>
</dbReference>
<organism evidence="4 5">
    <name type="scientific">Vogesella amnigena</name>
    <dbReference type="NCBI Taxonomy" id="1507449"/>
    <lineage>
        <taxon>Bacteria</taxon>
        <taxon>Pseudomonadati</taxon>
        <taxon>Pseudomonadota</taxon>
        <taxon>Betaproteobacteria</taxon>
        <taxon>Neisseriales</taxon>
        <taxon>Chromobacteriaceae</taxon>
        <taxon>Vogesella</taxon>
    </lineage>
</organism>
<dbReference type="RefSeq" id="WP_390276986.1">
    <property type="nucleotide sequence ID" value="NZ_JBHRYH010000011.1"/>
</dbReference>
<dbReference type="PANTHER" id="PTHR35936:SF25">
    <property type="entry name" value="ABC TRANSPORTER SUBSTRATE-BINDING PROTEIN"/>
    <property type="match status" value="1"/>
</dbReference>
<evidence type="ECO:0000313" key="4">
    <source>
        <dbReference type="EMBL" id="MFC3625461.1"/>
    </source>
</evidence>
<keyword evidence="1 2" id="KW-0732">Signal</keyword>
<dbReference type="Pfam" id="PF00497">
    <property type="entry name" value="SBP_bac_3"/>
    <property type="match status" value="1"/>
</dbReference>
<proteinExistence type="predicted"/>
<evidence type="ECO:0000313" key="5">
    <source>
        <dbReference type="Proteomes" id="UP001595636"/>
    </source>
</evidence>
<keyword evidence="5" id="KW-1185">Reference proteome</keyword>